<evidence type="ECO:0000256" key="1">
    <source>
        <dbReference type="SAM" id="Coils"/>
    </source>
</evidence>
<dbReference type="InterPro" id="IPR031432">
    <property type="entry name" value="MGP1"/>
</dbReference>
<accession>A0ABR2YM40</accession>
<reference evidence="2 3" key="1">
    <citation type="journal article" date="2024" name="Nat. Commun.">
        <title>Phylogenomics reveals the evolutionary origins of lichenization in chlorophyte algae.</title>
        <authorList>
            <person name="Puginier C."/>
            <person name="Libourel C."/>
            <person name="Otte J."/>
            <person name="Skaloud P."/>
            <person name="Haon M."/>
            <person name="Grisel S."/>
            <person name="Petersen M."/>
            <person name="Berrin J.G."/>
            <person name="Delaux P.M."/>
            <person name="Dal Grande F."/>
            <person name="Keller J."/>
        </authorList>
    </citation>
    <scope>NUCLEOTIDE SEQUENCE [LARGE SCALE GENOMIC DNA]</scope>
    <source>
        <strain evidence="2 3">SAG 216-7</strain>
    </source>
</reference>
<dbReference type="EMBL" id="JALJOT010000008">
    <property type="protein sequence ID" value="KAK9908077.1"/>
    <property type="molecule type" value="Genomic_DNA"/>
</dbReference>
<comment type="caution">
    <text evidence="2">The sequence shown here is derived from an EMBL/GenBank/DDBJ whole genome shotgun (WGS) entry which is preliminary data.</text>
</comment>
<sequence>MSLLAQATRLGLRRLTFANARCLEELSSQRFFSAAPPAPEAAGEDDDIVLQSFRQQQKSYRALLEGLKKIPVPLNGDEAAVSKYANDVEALKRKVGMPPVDEVVGATLNYKLRVARGNVRKFLTSATEGVELGKYSEVVEEITKAVDEIEAQTGAPLDASNEKGWKTLQKRVEAIQKEHGLDDYAKVKKESIIEMYKNQLDKIKEQAMETMDAAKRREGLEFIEVDVAKLQPKLDEFV</sequence>
<dbReference type="PANTHER" id="PTHR36013:SF2">
    <property type="entry name" value="ATP SYNTHASE 24 KDA SUBUNIT, MITOCHONDRIAL-RELATED"/>
    <property type="match status" value="1"/>
</dbReference>
<gene>
    <name evidence="2" type="ORF">WJX75_002484</name>
</gene>
<protein>
    <recommendedName>
        <fullName evidence="4">ATP synthase subunit d, mitochondrial</fullName>
    </recommendedName>
</protein>
<keyword evidence="3" id="KW-1185">Reference proteome</keyword>
<evidence type="ECO:0000313" key="3">
    <source>
        <dbReference type="Proteomes" id="UP001491310"/>
    </source>
</evidence>
<feature type="coiled-coil region" evidence="1">
    <location>
        <begin position="186"/>
        <end position="217"/>
    </location>
</feature>
<evidence type="ECO:0008006" key="4">
    <source>
        <dbReference type="Google" id="ProtNLM"/>
    </source>
</evidence>
<dbReference type="Proteomes" id="UP001491310">
    <property type="component" value="Unassembled WGS sequence"/>
</dbReference>
<proteinExistence type="predicted"/>
<keyword evidence="1" id="KW-0175">Coiled coil</keyword>
<name>A0ABR2YM40_9CHLO</name>
<dbReference type="Pfam" id="PF15704">
    <property type="entry name" value="Mt_ATP_synt"/>
    <property type="match status" value="1"/>
</dbReference>
<evidence type="ECO:0000313" key="2">
    <source>
        <dbReference type="EMBL" id="KAK9908077.1"/>
    </source>
</evidence>
<organism evidence="2 3">
    <name type="scientific">Coccomyxa subellipsoidea</name>
    <dbReference type="NCBI Taxonomy" id="248742"/>
    <lineage>
        <taxon>Eukaryota</taxon>
        <taxon>Viridiplantae</taxon>
        <taxon>Chlorophyta</taxon>
        <taxon>core chlorophytes</taxon>
        <taxon>Trebouxiophyceae</taxon>
        <taxon>Trebouxiophyceae incertae sedis</taxon>
        <taxon>Coccomyxaceae</taxon>
        <taxon>Coccomyxa</taxon>
    </lineage>
</organism>
<dbReference type="PANTHER" id="PTHR36013">
    <property type="entry name" value="ATP SYNTHASE 24 KDA SUBUNIT, MITOCHONDRIAL-RELATED"/>
    <property type="match status" value="1"/>
</dbReference>